<gene>
    <name evidence="2" type="ORF">ACD_3C00086G0046</name>
</gene>
<keyword evidence="1" id="KW-0812">Transmembrane</keyword>
<comment type="caution">
    <text evidence="2">The sequence shown here is derived from an EMBL/GenBank/DDBJ whole genome shotgun (WGS) entry which is preliminary data.</text>
</comment>
<dbReference type="EMBL" id="AMFJ01000360">
    <property type="protein sequence ID" value="EKE28202.1"/>
    <property type="molecule type" value="Genomic_DNA"/>
</dbReference>
<evidence type="ECO:0000256" key="1">
    <source>
        <dbReference type="SAM" id="Phobius"/>
    </source>
</evidence>
<feature type="transmembrane region" description="Helical" evidence="1">
    <location>
        <begin position="105"/>
        <end position="124"/>
    </location>
</feature>
<protein>
    <submittedName>
        <fullName evidence="2">Uncharacterized protein</fullName>
    </submittedName>
</protein>
<keyword evidence="1" id="KW-0472">Membrane</keyword>
<keyword evidence="1" id="KW-1133">Transmembrane helix</keyword>
<organism evidence="2">
    <name type="scientific">uncultured bacterium</name>
    <name type="common">gcode 4</name>
    <dbReference type="NCBI Taxonomy" id="1234023"/>
    <lineage>
        <taxon>Bacteria</taxon>
        <taxon>environmental samples</taxon>
    </lineage>
</organism>
<accession>K2G1U6</accession>
<evidence type="ECO:0000313" key="2">
    <source>
        <dbReference type="EMBL" id="EKE28202.1"/>
    </source>
</evidence>
<name>K2G1U6_9BACT</name>
<sequence length="132" mass="15840">MQKMFVKCIYWSQDRWESSQKRYSACVQLVDIMTIPGHIIVMMTYGVQREILHWIIGNVYRQVILNLIHCNDILLAIQNMEIYTVYIRHLAWLLHIKYDSFDYSLYAYVFNCFKLVVSLCSIYFSNNSYQIS</sequence>
<reference evidence="2" key="1">
    <citation type="journal article" date="2012" name="Science">
        <title>Fermentation, hydrogen, and sulfur metabolism in multiple uncultivated bacterial phyla.</title>
        <authorList>
            <person name="Wrighton K.C."/>
            <person name="Thomas B.C."/>
            <person name="Sharon I."/>
            <person name="Miller C.S."/>
            <person name="Castelle C.J."/>
            <person name="VerBerkmoes N.C."/>
            <person name="Wilkins M.J."/>
            <person name="Hettich R.L."/>
            <person name="Lipton M.S."/>
            <person name="Williams K.H."/>
            <person name="Long P.E."/>
            <person name="Banfield J.F."/>
        </authorList>
    </citation>
    <scope>NUCLEOTIDE SEQUENCE [LARGE SCALE GENOMIC DNA]</scope>
</reference>
<proteinExistence type="predicted"/>
<dbReference type="AlphaFoldDB" id="K2G1U6"/>